<feature type="transmembrane region" description="Helical" evidence="6">
    <location>
        <begin position="144"/>
        <end position="168"/>
    </location>
</feature>
<dbReference type="InParanoid" id="A0A423XJ93"/>
<comment type="caution">
    <text evidence="8">The sequence shown here is derived from an EMBL/GenBank/DDBJ whole genome shotgun (WGS) entry which is preliminary data.</text>
</comment>
<dbReference type="PANTHER" id="PTHR33048">
    <property type="entry name" value="PTH11-LIKE INTEGRAL MEMBRANE PROTEIN (AFU_ORTHOLOGUE AFUA_5G11245)"/>
    <property type="match status" value="1"/>
</dbReference>
<gene>
    <name evidence="8" type="ORF">VPNG_02754</name>
</gene>
<evidence type="ECO:0000256" key="5">
    <source>
        <dbReference type="ARBA" id="ARBA00038359"/>
    </source>
</evidence>
<comment type="similarity">
    <text evidence="5">Belongs to the SAT4 family.</text>
</comment>
<dbReference type="AlphaFoldDB" id="A0A423XJ93"/>
<evidence type="ECO:0000259" key="7">
    <source>
        <dbReference type="Pfam" id="PF20684"/>
    </source>
</evidence>
<feature type="transmembrane region" description="Helical" evidence="6">
    <location>
        <begin position="6"/>
        <end position="27"/>
    </location>
</feature>
<keyword evidence="4 6" id="KW-0472">Membrane</keyword>
<proteinExistence type="inferred from homology"/>
<dbReference type="InterPro" id="IPR052337">
    <property type="entry name" value="SAT4-like"/>
</dbReference>
<feature type="transmembrane region" description="Helical" evidence="6">
    <location>
        <begin position="47"/>
        <end position="74"/>
    </location>
</feature>
<comment type="subcellular location">
    <subcellularLocation>
        <location evidence="1">Membrane</location>
        <topology evidence="1">Multi-pass membrane protein</topology>
    </subcellularLocation>
</comment>
<dbReference type="Proteomes" id="UP000285146">
    <property type="component" value="Unassembled WGS sequence"/>
</dbReference>
<dbReference type="PANTHER" id="PTHR33048:SF47">
    <property type="entry name" value="INTEGRAL MEMBRANE PROTEIN-RELATED"/>
    <property type="match status" value="1"/>
</dbReference>
<protein>
    <recommendedName>
        <fullName evidence="7">Rhodopsin domain-containing protein</fullName>
    </recommendedName>
</protein>
<evidence type="ECO:0000256" key="2">
    <source>
        <dbReference type="ARBA" id="ARBA00022692"/>
    </source>
</evidence>
<keyword evidence="3 6" id="KW-1133">Transmembrane helix</keyword>
<dbReference type="Pfam" id="PF20684">
    <property type="entry name" value="Fung_rhodopsin"/>
    <property type="match status" value="1"/>
</dbReference>
<feature type="domain" description="Rhodopsin" evidence="7">
    <location>
        <begin position="89"/>
        <end position="204"/>
    </location>
</feature>
<sequence length="284" mass="30631">MSLPIGAVRVIIVVFVFTILDFIAIGLRVWSRYIQRLPLALNDWMAILALIFATGSVTNQLIAVFLGGIGYHIADIMAKHPEKLLVYLKYNWDQSIAGTCNVRGQSVAYEAAGSINLVIDAFVVGLPMPKLFGLQMVLSKKLGLASMFSLGAIICIISLLRVITVAHWDLNDITYSSSGVSVYSVLEPTLGIINICLPTIRPAMLAIAGRNPGKGHSVPAYSIENESGWNYHGKGSGMISEQARLQSNVDDLPMTQLDRLGDEFPPTTRVACGRSGAAAMGRAP</sequence>
<dbReference type="OrthoDB" id="3934549at2759"/>
<dbReference type="GO" id="GO:0016020">
    <property type="term" value="C:membrane"/>
    <property type="evidence" value="ECO:0007669"/>
    <property type="project" value="UniProtKB-SubCell"/>
</dbReference>
<evidence type="ECO:0000313" key="8">
    <source>
        <dbReference type="EMBL" id="ROW16455.1"/>
    </source>
</evidence>
<organism evidence="8 9">
    <name type="scientific">Cytospora leucostoma</name>
    <dbReference type="NCBI Taxonomy" id="1230097"/>
    <lineage>
        <taxon>Eukaryota</taxon>
        <taxon>Fungi</taxon>
        <taxon>Dikarya</taxon>
        <taxon>Ascomycota</taxon>
        <taxon>Pezizomycotina</taxon>
        <taxon>Sordariomycetes</taxon>
        <taxon>Sordariomycetidae</taxon>
        <taxon>Diaporthales</taxon>
        <taxon>Cytosporaceae</taxon>
        <taxon>Cytospora</taxon>
    </lineage>
</organism>
<keyword evidence="9" id="KW-1185">Reference proteome</keyword>
<accession>A0A423XJ93</accession>
<feature type="transmembrane region" description="Helical" evidence="6">
    <location>
        <begin position="111"/>
        <end position="132"/>
    </location>
</feature>
<evidence type="ECO:0000256" key="3">
    <source>
        <dbReference type="ARBA" id="ARBA00022989"/>
    </source>
</evidence>
<keyword evidence="2 6" id="KW-0812">Transmembrane</keyword>
<dbReference type="EMBL" id="LKEB01000005">
    <property type="protein sequence ID" value="ROW16455.1"/>
    <property type="molecule type" value="Genomic_DNA"/>
</dbReference>
<evidence type="ECO:0000313" key="9">
    <source>
        <dbReference type="Proteomes" id="UP000285146"/>
    </source>
</evidence>
<name>A0A423XJ93_9PEZI</name>
<evidence type="ECO:0000256" key="4">
    <source>
        <dbReference type="ARBA" id="ARBA00023136"/>
    </source>
</evidence>
<evidence type="ECO:0000256" key="1">
    <source>
        <dbReference type="ARBA" id="ARBA00004141"/>
    </source>
</evidence>
<dbReference type="InterPro" id="IPR049326">
    <property type="entry name" value="Rhodopsin_dom_fungi"/>
</dbReference>
<evidence type="ECO:0000256" key="6">
    <source>
        <dbReference type="SAM" id="Phobius"/>
    </source>
</evidence>
<reference evidence="8 9" key="1">
    <citation type="submission" date="2015-09" db="EMBL/GenBank/DDBJ databases">
        <title>Host preference determinants of Valsa canker pathogens revealed by comparative genomics.</title>
        <authorList>
            <person name="Yin Z."/>
            <person name="Huang L."/>
        </authorList>
    </citation>
    <scope>NUCLEOTIDE SEQUENCE [LARGE SCALE GENOMIC DNA]</scope>
    <source>
        <strain evidence="8 9">SXYLt</strain>
    </source>
</reference>